<name>A0A4P9W9L8_9FUNG</name>
<protein>
    <submittedName>
        <fullName evidence="2">Uncharacterized protein</fullName>
    </submittedName>
</protein>
<dbReference type="Proteomes" id="UP000269721">
    <property type="component" value="Unassembled WGS sequence"/>
</dbReference>
<sequence>MPEAVIDARVDEPVIERASVTDTEPQTNVAPEIPMPPENTAEPVDLDVKTVVDVTFNLPDAVIDACVEVPATFRAQFIYVDPKIPTPSENTPEPVIAEVEAVVDFINKFLDPVIAVCVLGPILLENTAHPVEEEEAVVVVIESILDAVIVAKVDGPAVDRFELTEAFAPKFRLEPVNADMPTPRPPAEIIHPVSVDVASVVPEYDNAPPRNNYPLTPIIPENTADPISALRMVHTLPYYQLLFSLQVSYGDGSSPRVDRHHRDP</sequence>
<dbReference type="AlphaFoldDB" id="A0A4P9W9L8"/>
<evidence type="ECO:0000256" key="1">
    <source>
        <dbReference type="SAM" id="MobiDB-lite"/>
    </source>
</evidence>
<feature type="region of interest" description="Disordered" evidence="1">
    <location>
        <begin position="20"/>
        <end position="39"/>
    </location>
</feature>
<organism evidence="2 3">
    <name type="scientific">Blyttiomyces helicus</name>
    <dbReference type="NCBI Taxonomy" id="388810"/>
    <lineage>
        <taxon>Eukaryota</taxon>
        <taxon>Fungi</taxon>
        <taxon>Fungi incertae sedis</taxon>
        <taxon>Chytridiomycota</taxon>
        <taxon>Chytridiomycota incertae sedis</taxon>
        <taxon>Chytridiomycetes</taxon>
        <taxon>Chytridiomycetes incertae sedis</taxon>
        <taxon>Blyttiomyces</taxon>
    </lineage>
</organism>
<proteinExistence type="predicted"/>
<feature type="compositionally biased region" description="Polar residues" evidence="1">
    <location>
        <begin position="20"/>
        <end position="29"/>
    </location>
</feature>
<evidence type="ECO:0000313" key="3">
    <source>
        <dbReference type="Proteomes" id="UP000269721"/>
    </source>
</evidence>
<evidence type="ECO:0000313" key="2">
    <source>
        <dbReference type="EMBL" id="RKO89249.1"/>
    </source>
</evidence>
<keyword evidence="3" id="KW-1185">Reference proteome</keyword>
<reference evidence="3" key="1">
    <citation type="journal article" date="2018" name="Nat. Microbiol.">
        <title>Leveraging single-cell genomics to expand the fungal tree of life.</title>
        <authorList>
            <person name="Ahrendt S.R."/>
            <person name="Quandt C.A."/>
            <person name="Ciobanu D."/>
            <person name="Clum A."/>
            <person name="Salamov A."/>
            <person name="Andreopoulos B."/>
            <person name="Cheng J.F."/>
            <person name="Woyke T."/>
            <person name="Pelin A."/>
            <person name="Henrissat B."/>
            <person name="Reynolds N.K."/>
            <person name="Benny G.L."/>
            <person name="Smith M.E."/>
            <person name="James T.Y."/>
            <person name="Grigoriev I.V."/>
        </authorList>
    </citation>
    <scope>NUCLEOTIDE SEQUENCE [LARGE SCALE GENOMIC DNA]</scope>
</reference>
<accession>A0A4P9W9L8</accession>
<dbReference type="EMBL" id="KZ996203">
    <property type="protein sequence ID" value="RKO89249.1"/>
    <property type="molecule type" value="Genomic_DNA"/>
</dbReference>
<gene>
    <name evidence="2" type="ORF">BDK51DRAFT_43075</name>
</gene>